<keyword evidence="2" id="KW-0663">Pyridoxal phosphate</keyword>
<dbReference type="InterPro" id="IPR015421">
    <property type="entry name" value="PyrdxlP-dep_Trfase_major"/>
</dbReference>
<dbReference type="InterPro" id="IPR015424">
    <property type="entry name" value="PyrdxlP-dep_Trfase"/>
</dbReference>
<sequence length="393" mass="42573">MLNAPLPPWPSYTPEEVEAVADVLRSNRVNYWTGELCRRFEHAFADWVGVRHAVALANGTIALDLALKGLGIGPGHEVVTTPRTFVASASSILMTGARPVFADVDADSQNITADTIRAVLTERTRAVICVHLGGMPCDMDPILALAAERGLKVIEDCAQAHGARYRGRSVGSIGHVGAWSFCQDKIMTTGGEGGMITTDDAALWARVWSLKDHGKSWEAMYERPHPPGPRLVHDHVGGNGRMIEMQAAIGLIQLDRMPAWTARRAALAERLRAAVEPLSLFRVPPVSEGVTHAWYRFYAFVRPERLAEGWTRDRLIEEINARGGFCVHGSAPEIYLEGAFEGARPAGRLPTARALGETSLAFLTHPTITDDDMDRVCAAVVEAAGAATNAGTR</sequence>
<evidence type="ECO:0000256" key="1">
    <source>
        <dbReference type="ARBA" id="ARBA00037999"/>
    </source>
</evidence>
<protein>
    <submittedName>
        <fullName evidence="3">DegT/DnrJ/EryC1/StrS family aminotransferase</fullName>
    </submittedName>
</protein>
<evidence type="ECO:0000256" key="2">
    <source>
        <dbReference type="RuleBase" id="RU004508"/>
    </source>
</evidence>
<keyword evidence="4" id="KW-1185">Reference proteome</keyword>
<evidence type="ECO:0000313" key="4">
    <source>
        <dbReference type="Proteomes" id="UP001589906"/>
    </source>
</evidence>
<dbReference type="Proteomes" id="UP001589906">
    <property type="component" value="Unassembled WGS sequence"/>
</dbReference>
<dbReference type="Gene3D" id="3.90.1150.10">
    <property type="entry name" value="Aspartate Aminotransferase, domain 1"/>
    <property type="match status" value="1"/>
</dbReference>
<dbReference type="SUPFAM" id="SSF53383">
    <property type="entry name" value="PLP-dependent transferases"/>
    <property type="match status" value="1"/>
</dbReference>
<dbReference type="Pfam" id="PF01041">
    <property type="entry name" value="DegT_DnrJ_EryC1"/>
    <property type="match status" value="1"/>
</dbReference>
<dbReference type="EMBL" id="JBHLSW010000003">
    <property type="protein sequence ID" value="MFC0633094.1"/>
    <property type="molecule type" value="Genomic_DNA"/>
</dbReference>
<name>A0ABV6R1P2_9CAUL</name>
<dbReference type="PIRSF" id="PIRSF000390">
    <property type="entry name" value="PLP_StrS"/>
    <property type="match status" value="1"/>
</dbReference>
<reference evidence="3 4" key="1">
    <citation type="submission" date="2024-09" db="EMBL/GenBank/DDBJ databases">
        <authorList>
            <person name="Sun Q."/>
            <person name="Mori K."/>
        </authorList>
    </citation>
    <scope>NUCLEOTIDE SEQUENCE [LARGE SCALE GENOMIC DNA]</scope>
    <source>
        <strain evidence="3 4">NCAIM B.02621</strain>
    </source>
</reference>
<dbReference type="PANTHER" id="PTHR30244:SF34">
    <property type="entry name" value="DTDP-4-AMINO-4,6-DIDEOXYGALACTOSE TRANSAMINASE"/>
    <property type="match status" value="1"/>
</dbReference>
<comment type="similarity">
    <text evidence="1 2">Belongs to the DegT/DnrJ/EryC1 family.</text>
</comment>
<comment type="caution">
    <text evidence="3">The sequence shown here is derived from an EMBL/GenBank/DDBJ whole genome shotgun (WGS) entry which is preliminary data.</text>
</comment>
<keyword evidence="3" id="KW-0808">Transferase</keyword>
<accession>A0ABV6R1P2</accession>
<organism evidence="3 4">
    <name type="scientific">Brevundimonas balnearis</name>
    <dbReference type="NCBI Taxonomy" id="1572858"/>
    <lineage>
        <taxon>Bacteria</taxon>
        <taxon>Pseudomonadati</taxon>
        <taxon>Pseudomonadota</taxon>
        <taxon>Alphaproteobacteria</taxon>
        <taxon>Caulobacterales</taxon>
        <taxon>Caulobacteraceae</taxon>
        <taxon>Brevundimonas</taxon>
    </lineage>
</organism>
<dbReference type="GO" id="GO:0008483">
    <property type="term" value="F:transaminase activity"/>
    <property type="evidence" value="ECO:0007669"/>
    <property type="project" value="UniProtKB-KW"/>
</dbReference>
<dbReference type="CDD" id="cd00616">
    <property type="entry name" value="AHBA_syn"/>
    <property type="match status" value="1"/>
</dbReference>
<dbReference type="InterPro" id="IPR000653">
    <property type="entry name" value="DegT/StrS_aminotransferase"/>
</dbReference>
<proteinExistence type="inferred from homology"/>
<dbReference type="InterPro" id="IPR015422">
    <property type="entry name" value="PyrdxlP-dep_Trfase_small"/>
</dbReference>
<gene>
    <name evidence="3" type="ORF">ACFFGE_04270</name>
</gene>
<keyword evidence="3" id="KW-0032">Aminotransferase</keyword>
<evidence type="ECO:0000313" key="3">
    <source>
        <dbReference type="EMBL" id="MFC0633094.1"/>
    </source>
</evidence>
<dbReference type="PANTHER" id="PTHR30244">
    <property type="entry name" value="TRANSAMINASE"/>
    <property type="match status" value="1"/>
</dbReference>
<dbReference type="Gene3D" id="3.40.640.10">
    <property type="entry name" value="Type I PLP-dependent aspartate aminotransferase-like (Major domain)"/>
    <property type="match status" value="1"/>
</dbReference>